<keyword evidence="1" id="KW-0812">Transmembrane</keyword>
<evidence type="ECO:0000313" key="2">
    <source>
        <dbReference type="EMBL" id="NUU75742.1"/>
    </source>
</evidence>
<gene>
    <name evidence="2" type="ORF">HP552_10930</name>
</gene>
<dbReference type="Proteomes" id="UP000526125">
    <property type="component" value="Unassembled WGS sequence"/>
</dbReference>
<keyword evidence="3" id="KW-1185">Reference proteome</keyword>
<proteinExistence type="predicted"/>
<dbReference type="RefSeq" id="WP_175395512.1">
    <property type="nucleotide sequence ID" value="NZ_JABMCB010000176.1"/>
</dbReference>
<keyword evidence="1" id="KW-0472">Membrane</keyword>
<protein>
    <submittedName>
        <fullName evidence="2">Uncharacterized protein</fullName>
    </submittedName>
</protein>
<feature type="transmembrane region" description="Helical" evidence="1">
    <location>
        <begin position="138"/>
        <end position="156"/>
    </location>
</feature>
<reference evidence="2 3" key="1">
    <citation type="submission" date="2020-05" db="EMBL/GenBank/DDBJ databases">
        <title>Genome Sequencing of Type Strains.</title>
        <authorList>
            <person name="Lemaire J.F."/>
            <person name="Inderbitzin P."/>
            <person name="Gregorio O.A."/>
            <person name="Collins S.B."/>
            <person name="Wespe N."/>
            <person name="Knight-Connoni V."/>
        </authorList>
    </citation>
    <scope>NUCLEOTIDE SEQUENCE [LARGE SCALE GENOMIC DNA]</scope>
    <source>
        <strain evidence="2 3">LMG 21957</strain>
    </source>
</reference>
<sequence>MDRLPKNVFHFLKILSLSPILRVTCDESFGEITKKSKSLRFSLLSFNIGVYILHIFTFRYILENSLKQGIKDELTFIKILSLRDIQKPIDQKDFESRLEKHRTEVEPLNPNDKEVIKEALSFKMNSIIDSKNRTFNKFLAYLAVVAFLIPIYTPYLSKLKQSLEHEGVFYILILLTLFYIVTGILNLMLFFHEFIKVRSYSRYRYQDVKNSNDRSTELLQMIYYERYLTEFEWIQEVTVIKNIEKYIKGVIIMSLALVTFHNISLHFEETASLTSSSLITDTQVYVLNLSNSPSKLYDGQKSLIDNLTSGFLENSISEVILIRSGDDYEKNYKRIYSLIQSLNVNNIDITVAMNSADIDKNKLTILLKKGQIK</sequence>
<dbReference type="AlphaFoldDB" id="A0A7Y6ET87"/>
<feature type="transmembrane region" description="Helical" evidence="1">
    <location>
        <begin position="41"/>
        <end position="62"/>
    </location>
</feature>
<name>A0A7Y6ET87_9BACL</name>
<dbReference type="EMBL" id="JABMCB010000176">
    <property type="protein sequence ID" value="NUU75742.1"/>
    <property type="molecule type" value="Genomic_DNA"/>
</dbReference>
<evidence type="ECO:0000256" key="1">
    <source>
        <dbReference type="SAM" id="Phobius"/>
    </source>
</evidence>
<feature type="transmembrane region" description="Helical" evidence="1">
    <location>
        <begin position="168"/>
        <end position="191"/>
    </location>
</feature>
<evidence type="ECO:0000313" key="3">
    <source>
        <dbReference type="Proteomes" id="UP000526125"/>
    </source>
</evidence>
<organism evidence="2 3">
    <name type="scientific">Paenibacillus xylanilyticus</name>
    <dbReference type="NCBI Taxonomy" id="248903"/>
    <lineage>
        <taxon>Bacteria</taxon>
        <taxon>Bacillati</taxon>
        <taxon>Bacillota</taxon>
        <taxon>Bacilli</taxon>
        <taxon>Bacillales</taxon>
        <taxon>Paenibacillaceae</taxon>
        <taxon>Paenibacillus</taxon>
    </lineage>
</organism>
<comment type="caution">
    <text evidence="2">The sequence shown here is derived from an EMBL/GenBank/DDBJ whole genome shotgun (WGS) entry which is preliminary data.</text>
</comment>
<keyword evidence="1" id="KW-1133">Transmembrane helix</keyword>
<accession>A0A7Y6ET87</accession>